<sequence>MALTDQEIEVLGRFLELYGEAWIEYAFMAGMTVKDAEETLKKLQDR</sequence>
<name>A0A194AH81_9BACT</name>
<reference evidence="2" key="1">
    <citation type="submission" date="2016-06" db="EMBL/GenBank/DDBJ databases">
        <title>Draft genome sequence of Desulfoplanes formicivorans strain Pf12B.</title>
        <authorList>
            <person name="Watanabe M."/>
            <person name="Kojima H."/>
            <person name="Fukui M."/>
        </authorList>
    </citation>
    <scope>NUCLEOTIDE SEQUENCE [LARGE SCALE GENOMIC DNA]</scope>
    <source>
        <strain evidence="2">Pf12B</strain>
    </source>
</reference>
<dbReference type="AlphaFoldDB" id="A0A194AH81"/>
<gene>
    <name evidence="1" type="ORF">DPF_0822</name>
</gene>
<keyword evidence="2" id="KW-1185">Reference proteome</keyword>
<accession>A0A194AH81</accession>
<dbReference type="RefSeq" id="WP_176724159.1">
    <property type="nucleotide sequence ID" value="NZ_BDFE01000009.1"/>
</dbReference>
<dbReference type="Proteomes" id="UP000095200">
    <property type="component" value="Unassembled WGS sequence"/>
</dbReference>
<organism evidence="1 2">
    <name type="scientific">Desulfoplanes formicivorans</name>
    <dbReference type="NCBI Taxonomy" id="1592317"/>
    <lineage>
        <taxon>Bacteria</taxon>
        <taxon>Pseudomonadati</taxon>
        <taxon>Thermodesulfobacteriota</taxon>
        <taxon>Desulfovibrionia</taxon>
        <taxon>Desulfovibrionales</taxon>
        <taxon>Desulfoplanaceae</taxon>
        <taxon>Desulfoplanes</taxon>
    </lineage>
</organism>
<dbReference type="EMBL" id="BDFE01000009">
    <property type="protein sequence ID" value="GAU08119.1"/>
    <property type="molecule type" value="Genomic_DNA"/>
</dbReference>
<evidence type="ECO:0000313" key="2">
    <source>
        <dbReference type="Proteomes" id="UP000095200"/>
    </source>
</evidence>
<evidence type="ECO:0000313" key="1">
    <source>
        <dbReference type="EMBL" id="GAU08119.1"/>
    </source>
</evidence>
<comment type="caution">
    <text evidence="1">The sequence shown here is derived from an EMBL/GenBank/DDBJ whole genome shotgun (WGS) entry which is preliminary data.</text>
</comment>
<proteinExistence type="predicted"/>
<protein>
    <submittedName>
        <fullName evidence="1">Uncharacterized protein</fullName>
    </submittedName>
</protein>
<dbReference type="STRING" id="1592317.DPF_0822"/>